<gene>
    <name evidence="1" type="ORF">SAMN05444581_12823</name>
</gene>
<dbReference type="Proteomes" id="UP000198755">
    <property type="component" value="Unassembled WGS sequence"/>
</dbReference>
<organism evidence="1 2">
    <name type="scientific">Methylocapsa palsarum</name>
    <dbReference type="NCBI Taxonomy" id="1612308"/>
    <lineage>
        <taxon>Bacteria</taxon>
        <taxon>Pseudomonadati</taxon>
        <taxon>Pseudomonadota</taxon>
        <taxon>Alphaproteobacteria</taxon>
        <taxon>Hyphomicrobiales</taxon>
        <taxon>Beijerinckiaceae</taxon>
        <taxon>Methylocapsa</taxon>
    </lineage>
</organism>
<reference evidence="1 2" key="1">
    <citation type="submission" date="2016-10" db="EMBL/GenBank/DDBJ databases">
        <authorList>
            <person name="de Groot N.N."/>
        </authorList>
    </citation>
    <scope>NUCLEOTIDE SEQUENCE [LARGE SCALE GENOMIC DNA]</scope>
    <source>
        <strain evidence="1 2">NE2</strain>
    </source>
</reference>
<protein>
    <submittedName>
        <fullName evidence="1">Uncharacterized protein</fullName>
    </submittedName>
</protein>
<keyword evidence="2" id="KW-1185">Reference proteome</keyword>
<sequence>MKPKCLMQRKIFFQCGFKSYTCFVLDHYDSSDPQLSLSSMPVTRLRNPLVPAPLVGWIPHRLGLWPATLYWHIPAAWGSDIPILR</sequence>
<dbReference type="AlphaFoldDB" id="A0A1I4CSU9"/>
<evidence type="ECO:0000313" key="1">
    <source>
        <dbReference type="EMBL" id="SFK84332.1"/>
    </source>
</evidence>
<dbReference type="STRING" id="1612308.SAMN05444581_12823"/>
<proteinExistence type="predicted"/>
<dbReference type="EMBL" id="FOSN01000028">
    <property type="protein sequence ID" value="SFK84332.1"/>
    <property type="molecule type" value="Genomic_DNA"/>
</dbReference>
<accession>A0A1I4CSU9</accession>
<evidence type="ECO:0000313" key="2">
    <source>
        <dbReference type="Proteomes" id="UP000198755"/>
    </source>
</evidence>
<name>A0A1I4CSU9_9HYPH</name>